<dbReference type="SUPFAM" id="SSF55729">
    <property type="entry name" value="Acyl-CoA N-acyltransferases (Nat)"/>
    <property type="match status" value="1"/>
</dbReference>
<evidence type="ECO:0008006" key="3">
    <source>
        <dbReference type="Google" id="ProtNLM"/>
    </source>
</evidence>
<evidence type="ECO:0000313" key="1">
    <source>
        <dbReference type="EMBL" id="GIU34863.1"/>
    </source>
</evidence>
<dbReference type="PANTHER" id="PTHR47017">
    <property type="entry name" value="ACYL-COA"/>
    <property type="match status" value="1"/>
</dbReference>
<dbReference type="InterPro" id="IPR007434">
    <property type="entry name" value="FemAB-like"/>
</dbReference>
<dbReference type="Proteomes" id="UP000773469">
    <property type="component" value="Unassembled WGS sequence"/>
</dbReference>
<dbReference type="PANTHER" id="PTHR47017:SF1">
    <property type="entry name" value="ACYL-COA"/>
    <property type="match status" value="1"/>
</dbReference>
<protein>
    <recommendedName>
        <fullName evidence="3">GNAT family N-acetyltransferase</fullName>
    </recommendedName>
</protein>
<reference evidence="1 2" key="1">
    <citation type="submission" date="2021-05" db="EMBL/GenBank/DDBJ databases">
        <title>Molecular characterization for Shewanella algae harboring chromosomal blaOXA-55-like strains isolated from clinical and environment sample.</title>
        <authorList>
            <person name="Ohama Y."/>
            <person name="Aoki K."/>
            <person name="Harada S."/>
            <person name="Moriya K."/>
            <person name="Ishii Y."/>
            <person name="Tateda K."/>
        </authorList>
    </citation>
    <scope>NUCLEOTIDE SEQUENCE [LARGE SCALE GENOMIC DNA]</scope>
    <source>
        <strain evidence="1 2">MBTL60-118</strain>
    </source>
</reference>
<comment type="caution">
    <text evidence="1">The sequence shown here is derived from an EMBL/GenBank/DDBJ whole genome shotgun (WGS) entry which is preliminary data.</text>
</comment>
<sequence length="390" mass="44352">MSVEFSFQYVNQIKQIGKPAWSSLMGQSNPFTRYDFLHSLEVSGCVGGASGWQPMHVKVTHAGQSVAVMPLYLKTHSYGEYVFDWAWAQAYARHQLDYYPKLVSAIPFTPVCGKRIAIAPSVQVGEQTLLLQQLSHYLDGLLDKLSASGWHNLFHDSEAQQKFRKASHLTRLGTQFHWHNRGYSDFNDFVATMSSRKRKNILKERRQLDDKGLSFRFVKGEDVTESDLLHFVACYQATYDKRSGHSGYLNHAFFSQLLASMADAILLLIVEQQTSHGVIPIAAALYFTSATTLYGRYWGSLVEMDGLHFETCYYQGIDYAITHGVQIFDAGAQGEHKVLRGFEPVATYSAHEIKHPGFRVAIEDFTQQERQQINHYMAQLRKVLPYKKGD</sequence>
<keyword evidence="2" id="KW-1185">Reference proteome</keyword>
<dbReference type="Pfam" id="PF04339">
    <property type="entry name" value="FemAB_like"/>
    <property type="match status" value="1"/>
</dbReference>
<dbReference type="Gene3D" id="3.40.630.30">
    <property type="match status" value="1"/>
</dbReference>
<dbReference type="InterPro" id="IPR016181">
    <property type="entry name" value="Acyl_CoA_acyltransferase"/>
</dbReference>
<name>A0ABQ4NU65_SHECO</name>
<organism evidence="1 2">
    <name type="scientific">Shewanella colwelliana</name>
    <name type="common">Alteromonas colwelliana</name>
    <dbReference type="NCBI Taxonomy" id="23"/>
    <lineage>
        <taxon>Bacteria</taxon>
        <taxon>Pseudomonadati</taxon>
        <taxon>Pseudomonadota</taxon>
        <taxon>Gammaproteobacteria</taxon>
        <taxon>Alteromonadales</taxon>
        <taxon>Shewanellaceae</taxon>
        <taxon>Shewanella</taxon>
    </lineage>
</organism>
<dbReference type="RefSeq" id="WP_259655844.1">
    <property type="nucleotide sequence ID" value="NZ_BPEU01000001.1"/>
</dbReference>
<accession>A0ABQ4NU65</accession>
<gene>
    <name evidence="1" type="ORF">TUM3794_01790</name>
</gene>
<dbReference type="EMBL" id="BPEU01000001">
    <property type="protein sequence ID" value="GIU34863.1"/>
    <property type="molecule type" value="Genomic_DNA"/>
</dbReference>
<proteinExistence type="predicted"/>
<evidence type="ECO:0000313" key="2">
    <source>
        <dbReference type="Proteomes" id="UP000773469"/>
    </source>
</evidence>